<sequence length="201" mass="22827">MSKSTLYTSLIYSVLFVGLCIVSLTTPWYVMNFDIKDTTLEPSGSKYLYFTKMYITVPSLDESEYLSYHDDLDTETAAVFKVSLICLIAGLAFIILNVIFLLFALFRHFQRGKKLAAFTMVCAMVAIGISFFQFIRVIDAIETDGLCDDSYDTTRETICNKFLGTLDDDYLYASYYPTFGWWSLYGCIMFGLVSLIATIKS</sequence>
<dbReference type="AlphaFoldDB" id="A0A151ZFR1"/>
<evidence type="ECO:0008006" key="4">
    <source>
        <dbReference type="Google" id="ProtNLM"/>
    </source>
</evidence>
<evidence type="ECO:0000313" key="2">
    <source>
        <dbReference type="EMBL" id="KYQ92806.1"/>
    </source>
</evidence>
<comment type="caution">
    <text evidence="2">The sequence shown here is derived from an EMBL/GenBank/DDBJ whole genome shotgun (WGS) entry which is preliminary data.</text>
</comment>
<keyword evidence="1" id="KW-1133">Transmembrane helix</keyword>
<proteinExistence type="predicted"/>
<reference evidence="2 3" key="1">
    <citation type="submission" date="2015-12" db="EMBL/GenBank/DDBJ databases">
        <title>Dictyostelia acquired genes for synthesis and detection of signals that induce cell-type specialization by lateral gene transfer from prokaryotes.</title>
        <authorList>
            <person name="Gloeckner G."/>
            <person name="Schaap P."/>
        </authorList>
    </citation>
    <scope>NUCLEOTIDE SEQUENCE [LARGE SCALE GENOMIC DNA]</scope>
    <source>
        <strain evidence="2 3">TK</strain>
    </source>
</reference>
<keyword evidence="1" id="KW-0472">Membrane</keyword>
<keyword evidence="1" id="KW-0812">Transmembrane</keyword>
<dbReference type="PANTHER" id="PTHR38736:SF2">
    <property type="entry name" value="TRANSMEMBRANE PROTEIN"/>
    <property type="match status" value="1"/>
</dbReference>
<feature type="transmembrane region" description="Helical" evidence="1">
    <location>
        <begin position="78"/>
        <end position="103"/>
    </location>
</feature>
<feature type="transmembrane region" description="Helical" evidence="1">
    <location>
        <begin position="179"/>
        <end position="199"/>
    </location>
</feature>
<dbReference type="Proteomes" id="UP000076078">
    <property type="component" value="Unassembled WGS sequence"/>
</dbReference>
<name>A0A151ZFR1_TIELA</name>
<feature type="transmembrane region" description="Helical" evidence="1">
    <location>
        <begin position="7"/>
        <end position="30"/>
    </location>
</feature>
<organism evidence="2 3">
    <name type="scientific">Tieghemostelium lacteum</name>
    <name type="common">Slime mold</name>
    <name type="synonym">Dictyostelium lacteum</name>
    <dbReference type="NCBI Taxonomy" id="361077"/>
    <lineage>
        <taxon>Eukaryota</taxon>
        <taxon>Amoebozoa</taxon>
        <taxon>Evosea</taxon>
        <taxon>Eumycetozoa</taxon>
        <taxon>Dictyostelia</taxon>
        <taxon>Dictyosteliales</taxon>
        <taxon>Raperosteliaceae</taxon>
        <taxon>Tieghemostelium</taxon>
    </lineage>
</organism>
<feature type="transmembrane region" description="Helical" evidence="1">
    <location>
        <begin position="115"/>
        <end position="135"/>
    </location>
</feature>
<protein>
    <recommendedName>
        <fullName evidence="4">Transmembrane protein</fullName>
    </recommendedName>
</protein>
<accession>A0A151ZFR1</accession>
<dbReference type="EMBL" id="LODT01000028">
    <property type="protein sequence ID" value="KYQ92806.1"/>
    <property type="molecule type" value="Genomic_DNA"/>
</dbReference>
<keyword evidence="3" id="KW-1185">Reference proteome</keyword>
<dbReference type="PANTHER" id="PTHR38736">
    <property type="entry name" value="TRANSMEMBRANE PROTEIN-RELATED"/>
    <property type="match status" value="1"/>
</dbReference>
<gene>
    <name evidence="2" type="ORF">DLAC_05389</name>
</gene>
<evidence type="ECO:0000313" key="3">
    <source>
        <dbReference type="Proteomes" id="UP000076078"/>
    </source>
</evidence>
<dbReference type="InParanoid" id="A0A151ZFR1"/>
<evidence type="ECO:0000256" key="1">
    <source>
        <dbReference type="SAM" id="Phobius"/>
    </source>
</evidence>